<sequence length="131" mass="15225">MRLTNVDAMQLEEFPGTIIAPYAILSHTWGEGEISFYAMSLPDVSAKRGYTKINQGCILAQEAINPMFRWYEESNENRMPKYKWFTRGWTLQELIAPNIVFFYDADWRRRGNKTSLKSLISNITGIHEMVP</sequence>
<comment type="caution">
    <text evidence="1">The sequence shown here is derived from an EMBL/GenBank/DDBJ whole genome shotgun (WGS) entry which is preliminary data.</text>
</comment>
<dbReference type="PANTHER" id="PTHR10622">
    <property type="entry name" value="HET DOMAIN-CONTAINING PROTEIN"/>
    <property type="match status" value="1"/>
</dbReference>
<keyword evidence="2" id="KW-1185">Reference proteome</keyword>
<dbReference type="OrthoDB" id="3551669at2759"/>
<proteinExistence type="predicted"/>
<gene>
    <name evidence="1" type="ORF">G7Y89_g15532</name>
</gene>
<name>A0A8H4QL49_9HELO</name>
<evidence type="ECO:0000313" key="2">
    <source>
        <dbReference type="Proteomes" id="UP000566819"/>
    </source>
</evidence>
<reference evidence="1 2" key="1">
    <citation type="submission" date="2020-03" db="EMBL/GenBank/DDBJ databases">
        <title>Draft Genome Sequence of Cudoniella acicularis.</title>
        <authorList>
            <person name="Buettner E."/>
            <person name="Kellner H."/>
        </authorList>
    </citation>
    <scope>NUCLEOTIDE SEQUENCE [LARGE SCALE GENOMIC DNA]</scope>
    <source>
        <strain evidence="1 2">DSM 108380</strain>
    </source>
</reference>
<dbReference type="AlphaFoldDB" id="A0A8H4QL49"/>
<accession>A0A8H4QL49</accession>
<dbReference type="Proteomes" id="UP000566819">
    <property type="component" value="Unassembled WGS sequence"/>
</dbReference>
<dbReference type="PANTHER" id="PTHR10622:SF10">
    <property type="entry name" value="HET DOMAIN-CONTAINING PROTEIN"/>
    <property type="match status" value="1"/>
</dbReference>
<evidence type="ECO:0000313" key="1">
    <source>
        <dbReference type="EMBL" id="KAF4612841.1"/>
    </source>
</evidence>
<evidence type="ECO:0008006" key="3">
    <source>
        <dbReference type="Google" id="ProtNLM"/>
    </source>
</evidence>
<dbReference type="EMBL" id="JAAMPI010002473">
    <property type="protein sequence ID" value="KAF4612841.1"/>
    <property type="molecule type" value="Genomic_DNA"/>
</dbReference>
<protein>
    <recommendedName>
        <fullName evidence="3">Heterokaryon incompatibility domain-containing protein</fullName>
    </recommendedName>
</protein>
<organism evidence="1 2">
    <name type="scientific">Cudoniella acicularis</name>
    <dbReference type="NCBI Taxonomy" id="354080"/>
    <lineage>
        <taxon>Eukaryota</taxon>
        <taxon>Fungi</taxon>
        <taxon>Dikarya</taxon>
        <taxon>Ascomycota</taxon>
        <taxon>Pezizomycotina</taxon>
        <taxon>Leotiomycetes</taxon>
        <taxon>Helotiales</taxon>
        <taxon>Tricladiaceae</taxon>
        <taxon>Cudoniella</taxon>
    </lineage>
</organism>